<sequence>MGKRTQAMYNAAAVAVDGSGCFSADVGMFAGVWAEIGKLDPVLKPPILGYSTSMRPDPPIANAVLVSWRNSCMDFDQLLLMTGSWILLEHLLNELFEKLLWVLSALGFPVDADFLVTASSFDAAEAGRRGLILCSLLEPEYCCPRNGGLAA</sequence>
<accession>A0AAD3XIN9</accession>
<gene>
    <name evidence="1" type="ORF">Nepgr_007838</name>
</gene>
<organism evidence="1 2">
    <name type="scientific">Nepenthes gracilis</name>
    <name type="common">Slender pitcher plant</name>
    <dbReference type="NCBI Taxonomy" id="150966"/>
    <lineage>
        <taxon>Eukaryota</taxon>
        <taxon>Viridiplantae</taxon>
        <taxon>Streptophyta</taxon>
        <taxon>Embryophyta</taxon>
        <taxon>Tracheophyta</taxon>
        <taxon>Spermatophyta</taxon>
        <taxon>Magnoliopsida</taxon>
        <taxon>eudicotyledons</taxon>
        <taxon>Gunneridae</taxon>
        <taxon>Pentapetalae</taxon>
        <taxon>Caryophyllales</taxon>
        <taxon>Nepenthaceae</taxon>
        <taxon>Nepenthes</taxon>
    </lineage>
</organism>
<reference evidence="1" key="1">
    <citation type="submission" date="2023-05" db="EMBL/GenBank/DDBJ databases">
        <title>Nepenthes gracilis genome sequencing.</title>
        <authorList>
            <person name="Fukushima K."/>
        </authorList>
    </citation>
    <scope>NUCLEOTIDE SEQUENCE</scope>
    <source>
        <strain evidence="1">SING2019-196</strain>
    </source>
</reference>
<evidence type="ECO:0000313" key="2">
    <source>
        <dbReference type="Proteomes" id="UP001279734"/>
    </source>
</evidence>
<protein>
    <submittedName>
        <fullName evidence="1">Uncharacterized protein</fullName>
    </submittedName>
</protein>
<comment type="caution">
    <text evidence="1">The sequence shown here is derived from an EMBL/GenBank/DDBJ whole genome shotgun (WGS) entry which is preliminary data.</text>
</comment>
<dbReference type="Proteomes" id="UP001279734">
    <property type="component" value="Unassembled WGS sequence"/>
</dbReference>
<keyword evidence="2" id="KW-1185">Reference proteome</keyword>
<dbReference type="EMBL" id="BSYO01000006">
    <property type="protein sequence ID" value="GMH05998.1"/>
    <property type="molecule type" value="Genomic_DNA"/>
</dbReference>
<proteinExistence type="predicted"/>
<evidence type="ECO:0000313" key="1">
    <source>
        <dbReference type="EMBL" id="GMH05998.1"/>
    </source>
</evidence>
<dbReference type="AlphaFoldDB" id="A0AAD3XIN9"/>
<name>A0AAD3XIN9_NEPGR</name>